<accession>A0A1N7SUC4</accession>
<name>A0A1N7SUC4_9BURK</name>
<gene>
    <name evidence="2" type="ORF">BN2476_960069</name>
</gene>
<protein>
    <submittedName>
        <fullName evidence="2">Uncharacterized protein</fullName>
    </submittedName>
</protein>
<evidence type="ECO:0000313" key="2">
    <source>
        <dbReference type="EMBL" id="SIT50918.1"/>
    </source>
</evidence>
<keyword evidence="3" id="KW-1185">Reference proteome</keyword>
<feature type="region of interest" description="Disordered" evidence="1">
    <location>
        <begin position="1"/>
        <end position="22"/>
    </location>
</feature>
<dbReference type="AlphaFoldDB" id="A0A1N7SUC4"/>
<feature type="compositionally biased region" description="Low complexity" evidence="1">
    <location>
        <begin position="1"/>
        <end position="11"/>
    </location>
</feature>
<organism evidence="2 3">
    <name type="scientific">Paraburkholderia piptadeniae</name>
    <dbReference type="NCBI Taxonomy" id="1701573"/>
    <lineage>
        <taxon>Bacteria</taxon>
        <taxon>Pseudomonadati</taxon>
        <taxon>Pseudomonadota</taxon>
        <taxon>Betaproteobacteria</taxon>
        <taxon>Burkholderiales</taxon>
        <taxon>Burkholderiaceae</taxon>
        <taxon>Paraburkholderia</taxon>
    </lineage>
</organism>
<evidence type="ECO:0000256" key="1">
    <source>
        <dbReference type="SAM" id="MobiDB-lite"/>
    </source>
</evidence>
<proteinExistence type="predicted"/>
<comment type="caution">
    <text evidence="2">The sequence shown here is derived from an EMBL/GenBank/DDBJ whole genome shotgun (WGS) entry which is preliminary data.</text>
</comment>
<dbReference type="Proteomes" id="UP000195569">
    <property type="component" value="Unassembled WGS sequence"/>
</dbReference>
<sequence>MEPSRVSTGSTRRTRSGDERRVPLSALDTQLKSAEACPLRSNTGVPHRRSSVTSNIGALHVRLEVAAHIGVSLECWPASDQAIRLRGLIKVLWRTRNFRPASQDFYVLVSIVGTERPKGYAECFNRPAVIEMAIHLR</sequence>
<reference evidence="2" key="1">
    <citation type="submission" date="2016-12" db="EMBL/GenBank/DDBJ databases">
        <authorList>
            <person name="Moulin L."/>
        </authorList>
    </citation>
    <scope>NUCLEOTIDE SEQUENCE [LARGE SCALE GENOMIC DNA]</scope>
    <source>
        <strain evidence="2">STM 7183</strain>
    </source>
</reference>
<dbReference type="EMBL" id="CYGY02000096">
    <property type="protein sequence ID" value="SIT50918.1"/>
    <property type="molecule type" value="Genomic_DNA"/>
</dbReference>
<evidence type="ECO:0000313" key="3">
    <source>
        <dbReference type="Proteomes" id="UP000195569"/>
    </source>
</evidence>